<sequence length="446" mass="49743">MLHHLSAASLRYPCTAPPDDISSRRQSLLALPARHPSIFSQALPPSAAPGDSHGSKSTRLPLGERDKNASGTVVEGAWGFEESTFLQKSDFPSASHQHGPRDWCCAPAERDDSPKSVHAVQDPPRDQLSPDSERFLAMIDESLQLGCERQESPLPARHVRPASSEYPCNSPSSPRVVSPASTLRLNRLSLSDLSRFGRGNDRLSYLRSSSPASSTEQVRGDTSHHEAMNEATAAISGWQDEPRPIERSAYNQYELADSSEALPSDSLSERLTPVQFEPESRTPAGSPIRASDVSESAGDSIQRLNNQYDGQADSRRPKISDSASLPPARPTKRSASTFSFRSITRSLSKRPRLQSLHTLATHVYRGGSRRLHLACHRWKLQKEQERRQFEAWKANRRRQRPADPLKGKSERGFGAFSVERGRYGNEEWWQEGVDKYQAPSWMLFEK</sequence>
<feature type="compositionally biased region" description="Polar residues" evidence="1">
    <location>
        <begin position="293"/>
        <end position="309"/>
    </location>
</feature>
<feature type="region of interest" description="Disordered" evidence="1">
    <location>
        <begin position="90"/>
        <end position="130"/>
    </location>
</feature>
<feature type="compositionally biased region" description="Low complexity" evidence="1">
    <location>
        <begin position="170"/>
        <end position="180"/>
    </location>
</feature>
<dbReference type="AlphaFoldDB" id="A0A8H4PZ39"/>
<dbReference type="OrthoDB" id="4936392at2759"/>
<organism evidence="2 3">
    <name type="scientific">Ophiocordyceps sinensis</name>
    <dbReference type="NCBI Taxonomy" id="72228"/>
    <lineage>
        <taxon>Eukaryota</taxon>
        <taxon>Fungi</taxon>
        <taxon>Dikarya</taxon>
        <taxon>Ascomycota</taxon>
        <taxon>Pezizomycotina</taxon>
        <taxon>Sordariomycetes</taxon>
        <taxon>Hypocreomycetidae</taxon>
        <taxon>Hypocreales</taxon>
        <taxon>Ophiocordycipitaceae</taxon>
        <taxon>Ophiocordyceps</taxon>
    </lineage>
</organism>
<dbReference type="Proteomes" id="UP000557566">
    <property type="component" value="Unassembled WGS sequence"/>
</dbReference>
<accession>A0A8H4PZ39</accession>
<protein>
    <submittedName>
        <fullName evidence="2">Uncharacterized protein</fullName>
    </submittedName>
</protein>
<keyword evidence="3" id="KW-1185">Reference proteome</keyword>
<reference evidence="2 3" key="1">
    <citation type="journal article" date="2020" name="Genome Biol. Evol.">
        <title>A new high-quality draft genome assembly of the Chinese cordyceps Ophiocordyceps sinensis.</title>
        <authorList>
            <person name="Shu R."/>
            <person name="Zhang J."/>
            <person name="Meng Q."/>
            <person name="Zhang H."/>
            <person name="Zhou G."/>
            <person name="Li M."/>
            <person name="Wu P."/>
            <person name="Zhao Y."/>
            <person name="Chen C."/>
            <person name="Qin Q."/>
        </authorList>
    </citation>
    <scope>NUCLEOTIDE SEQUENCE [LARGE SCALE GENOMIC DNA]</scope>
    <source>
        <strain evidence="2 3">IOZ07</strain>
    </source>
</reference>
<feature type="region of interest" description="Disordered" evidence="1">
    <location>
        <begin position="39"/>
        <end position="68"/>
    </location>
</feature>
<evidence type="ECO:0000313" key="2">
    <source>
        <dbReference type="EMBL" id="KAF4513076.1"/>
    </source>
</evidence>
<name>A0A8H4PZ39_9HYPO</name>
<feature type="compositionally biased region" description="Basic and acidic residues" evidence="1">
    <location>
        <begin position="400"/>
        <end position="411"/>
    </location>
</feature>
<feature type="region of interest" description="Disordered" evidence="1">
    <location>
        <begin position="200"/>
        <end position="225"/>
    </location>
</feature>
<feature type="region of interest" description="Disordered" evidence="1">
    <location>
        <begin position="393"/>
        <end position="412"/>
    </location>
</feature>
<comment type="caution">
    <text evidence="2">The sequence shown here is derived from an EMBL/GenBank/DDBJ whole genome shotgun (WGS) entry which is preliminary data.</text>
</comment>
<feature type="region of interest" description="Disordered" evidence="1">
    <location>
        <begin position="274"/>
        <end position="337"/>
    </location>
</feature>
<evidence type="ECO:0000313" key="3">
    <source>
        <dbReference type="Proteomes" id="UP000557566"/>
    </source>
</evidence>
<feature type="compositionally biased region" description="Low complexity" evidence="1">
    <location>
        <begin position="202"/>
        <end position="214"/>
    </location>
</feature>
<gene>
    <name evidence="2" type="ORF">G6O67_000396</name>
</gene>
<dbReference type="EMBL" id="JAAVMX010000001">
    <property type="protein sequence ID" value="KAF4513076.1"/>
    <property type="molecule type" value="Genomic_DNA"/>
</dbReference>
<evidence type="ECO:0000256" key="1">
    <source>
        <dbReference type="SAM" id="MobiDB-lite"/>
    </source>
</evidence>
<proteinExistence type="predicted"/>
<feature type="region of interest" description="Disordered" evidence="1">
    <location>
        <begin position="150"/>
        <end position="180"/>
    </location>
</feature>